<evidence type="ECO:0000313" key="2">
    <source>
        <dbReference type="EMBL" id="CAH0027409.1"/>
    </source>
</evidence>
<accession>A0A9N9VQ51</accession>
<evidence type="ECO:0000256" key="1">
    <source>
        <dbReference type="SAM" id="Phobius"/>
    </source>
</evidence>
<dbReference type="EMBL" id="CABFNQ020000727">
    <property type="protein sequence ID" value="CAH0027409.1"/>
    <property type="molecule type" value="Genomic_DNA"/>
</dbReference>
<dbReference type="AlphaFoldDB" id="A0A9N9VQ51"/>
<keyword evidence="1" id="KW-0472">Membrane</keyword>
<proteinExistence type="predicted"/>
<feature type="non-terminal residue" evidence="2">
    <location>
        <position position="212"/>
    </location>
</feature>
<dbReference type="Proteomes" id="UP000696573">
    <property type="component" value="Unassembled WGS sequence"/>
</dbReference>
<sequence length="212" mass="22905">MSIPRPEDSPVSYGTEDRVPSFIPVSSSRLALIFDWASLLPLVICLASGHFSYQPVGRTALAGRIGTGFFSPLGAALSDFMSGSLHRPSIQHRRYQTLYIVDCQNPPQSAPIPRAIPFTPVSVPIALESLILLSILALASLTILYGLYGITACLVVTFFFRLSRGLVRVARPGGYRLGGRTAILGAIQLLKSEKVTAWVDGILTPSPHRRCG</sequence>
<keyword evidence="1" id="KW-0812">Transmembrane</keyword>
<keyword evidence="3" id="KW-1185">Reference proteome</keyword>
<keyword evidence="1" id="KW-1133">Transmembrane helix</keyword>
<organism evidence="2 3">
    <name type="scientific">Clonostachys rhizophaga</name>
    <dbReference type="NCBI Taxonomy" id="160324"/>
    <lineage>
        <taxon>Eukaryota</taxon>
        <taxon>Fungi</taxon>
        <taxon>Dikarya</taxon>
        <taxon>Ascomycota</taxon>
        <taxon>Pezizomycotina</taxon>
        <taxon>Sordariomycetes</taxon>
        <taxon>Hypocreomycetidae</taxon>
        <taxon>Hypocreales</taxon>
        <taxon>Bionectriaceae</taxon>
        <taxon>Clonostachys</taxon>
    </lineage>
</organism>
<dbReference type="OrthoDB" id="3527261at2759"/>
<gene>
    <name evidence="2" type="ORF">CRHIZ90672A_00015881</name>
</gene>
<name>A0A9N9VQ51_9HYPO</name>
<reference evidence="2" key="1">
    <citation type="submission" date="2021-10" db="EMBL/GenBank/DDBJ databases">
        <authorList>
            <person name="Piombo E."/>
        </authorList>
    </citation>
    <scope>NUCLEOTIDE SEQUENCE</scope>
</reference>
<comment type="caution">
    <text evidence="2">The sequence shown here is derived from an EMBL/GenBank/DDBJ whole genome shotgun (WGS) entry which is preliminary data.</text>
</comment>
<feature type="transmembrane region" description="Helical" evidence="1">
    <location>
        <begin position="130"/>
        <end position="160"/>
    </location>
</feature>
<evidence type="ECO:0000313" key="3">
    <source>
        <dbReference type="Proteomes" id="UP000696573"/>
    </source>
</evidence>
<protein>
    <submittedName>
        <fullName evidence="2">Uncharacterized protein</fullName>
    </submittedName>
</protein>